<dbReference type="Proteomes" id="UP001211907">
    <property type="component" value="Unassembled WGS sequence"/>
</dbReference>
<feature type="non-terminal residue" evidence="2">
    <location>
        <position position="91"/>
    </location>
</feature>
<dbReference type="EMBL" id="JADGJH010006029">
    <property type="protein sequence ID" value="KAJ3078400.1"/>
    <property type="molecule type" value="Genomic_DNA"/>
</dbReference>
<reference evidence="2" key="1">
    <citation type="submission" date="2020-05" db="EMBL/GenBank/DDBJ databases">
        <title>Phylogenomic resolution of chytrid fungi.</title>
        <authorList>
            <person name="Stajich J.E."/>
            <person name="Amses K."/>
            <person name="Simmons R."/>
            <person name="Seto K."/>
            <person name="Myers J."/>
            <person name="Bonds A."/>
            <person name="Quandt C.A."/>
            <person name="Barry K."/>
            <person name="Liu P."/>
            <person name="Grigoriev I."/>
            <person name="Longcore J.E."/>
            <person name="James T.Y."/>
        </authorList>
    </citation>
    <scope>NUCLEOTIDE SEQUENCE</scope>
    <source>
        <strain evidence="2">JEL0513</strain>
    </source>
</reference>
<evidence type="ECO:0000256" key="1">
    <source>
        <dbReference type="SAM" id="MobiDB-lite"/>
    </source>
</evidence>
<evidence type="ECO:0000313" key="2">
    <source>
        <dbReference type="EMBL" id="KAJ3078400.1"/>
    </source>
</evidence>
<protein>
    <submittedName>
        <fullName evidence="2">Uncharacterized protein</fullName>
    </submittedName>
</protein>
<dbReference type="AlphaFoldDB" id="A0AAD5SLC9"/>
<evidence type="ECO:0000313" key="3">
    <source>
        <dbReference type="Proteomes" id="UP001211907"/>
    </source>
</evidence>
<keyword evidence="3" id="KW-1185">Reference proteome</keyword>
<proteinExistence type="predicted"/>
<feature type="compositionally biased region" description="Basic and acidic residues" evidence="1">
    <location>
        <begin position="1"/>
        <end position="10"/>
    </location>
</feature>
<sequence>MEEQSSEARLRRPASLSQITSAAPPNNSPRRSIRHRPTFYNPKTSSPLTKETVITTAPPKRMVPEDISALRLSTPPAVAKWRKPDSEPDSA</sequence>
<name>A0AAD5SLC9_9FUNG</name>
<comment type="caution">
    <text evidence="2">The sequence shown here is derived from an EMBL/GenBank/DDBJ whole genome shotgun (WGS) entry which is preliminary data.</text>
</comment>
<accession>A0AAD5SLC9</accession>
<feature type="compositionally biased region" description="Polar residues" evidence="1">
    <location>
        <begin position="41"/>
        <end position="55"/>
    </location>
</feature>
<feature type="compositionally biased region" description="Polar residues" evidence="1">
    <location>
        <begin position="15"/>
        <end position="30"/>
    </location>
</feature>
<gene>
    <name evidence="2" type="ORF">HK100_010738</name>
</gene>
<feature type="region of interest" description="Disordered" evidence="1">
    <location>
        <begin position="1"/>
        <end position="71"/>
    </location>
</feature>
<organism evidence="2 3">
    <name type="scientific">Physocladia obscura</name>
    <dbReference type="NCBI Taxonomy" id="109957"/>
    <lineage>
        <taxon>Eukaryota</taxon>
        <taxon>Fungi</taxon>
        <taxon>Fungi incertae sedis</taxon>
        <taxon>Chytridiomycota</taxon>
        <taxon>Chytridiomycota incertae sedis</taxon>
        <taxon>Chytridiomycetes</taxon>
        <taxon>Chytridiales</taxon>
        <taxon>Chytriomycetaceae</taxon>
        <taxon>Physocladia</taxon>
    </lineage>
</organism>